<dbReference type="Pfam" id="PF07645">
    <property type="entry name" value="EGF_CA"/>
    <property type="match status" value="1"/>
</dbReference>
<name>A0A8B6DXJ7_MYTGA</name>
<dbReference type="PROSITE" id="PS00022">
    <property type="entry name" value="EGF_1"/>
    <property type="match status" value="1"/>
</dbReference>
<evidence type="ECO:0000256" key="4">
    <source>
        <dbReference type="ARBA" id="ARBA00022737"/>
    </source>
</evidence>
<dbReference type="InterPro" id="IPR050751">
    <property type="entry name" value="ECM_structural_protein"/>
</dbReference>
<evidence type="ECO:0000256" key="1">
    <source>
        <dbReference type="ARBA" id="ARBA00022473"/>
    </source>
</evidence>
<dbReference type="InterPro" id="IPR049883">
    <property type="entry name" value="NOTCH1_EGF-like"/>
</dbReference>
<dbReference type="InterPro" id="IPR000742">
    <property type="entry name" value="EGF"/>
</dbReference>
<keyword evidence="10" id="KW-1185">Reference proteome</keyword>
<dbReference type="SUPFAM" id="SSF57184">
    <property type="entry name" value="Growth factor receptor domain"/>
    <property type="match status" value="1"/>
</dbReference>
<dbReference type="InterPro" id="IPR013032">
    <property type="entry name" value="EGF-like_CS"/>
</dbReference>
<dbReference type="CDD" id="cd00054">
    <property type="entry name" value="EGF_CA"/>
    <property type="match status" value="4"/>
</dbReference>
<dbReference type="EMBL" id="UYJE01004170">
    <property type="protein sequence ID" value="VDI25577.1"/>
    <property type="molecule type" value="Genomic_DNA"/>
</dbReference>
<protein>
    <recommendedName>
        <fullName evidence="8">EGF-like domain-containing protein</fullName>
    </recommendedName>
</protein>
<evidence type="ECO:0000256" key="5">
    <source>
        <dbReference type="ARBA" id="ARBA00023157"/>
    </source>
</evidence>
<dbReference type="SUPFAM" id="SSF57196">
    <property type="entry name" value="EGF/Laminin"/>
    <property type="match status" value="1"/>
</dbReference>
<proteinExistence type="predicted"/>
<dbReference type="PROSITE" id="PS01186">
    <property type="entry name" value="EGF_2"/>
    <property type="match status" value="3"/>
</dbReference>
<evidence type="ECO:0000256" key="7">
    <source>
        <dbReference type="PROSITE-ProRule" id="PRU00076"/>
    </source>
</evidence>
<dbReference type="FunFam" id="2.10.25.10:FF:000240">
    <property type="entry name" value="Vitamin K-dependent protein S"/>
    <property type="match status" value="2"/>
</dbReference>
<dbReference type="InterPro" id="IPR000152">
    <property type="entry name" value="EGF-type_Asp/Asn_hydroxyl_site"/>
</dbReference>
<dbReference type="OrthoDB" id="6157322at2759"/>
<evidence type="ECO:0000256" key="2">
    <source>
        <dbReference type="ARBA" id="ARBA00022536"/>
    </source>
</evidence>
<dbReference type="InterPro" id="IPR001881">
    <property type="entry name" value="EGF-like_Ca-bd_dom"/>
</dbReference>
<feature type="disulfide bond" evidence="7">
    <location>
        <begin position="130"/>
        <end position="139"/>
    </location>
</feature>
<dbReference type="PROSITE" id="PS01187">
    <property type="entry name" value="EGF_CA"/>
    <property type="match status" value="3"/>
</dbReference>
<dbReference type="InterPro" id="IPR009030">
    <property type="entry name" value="Growth_fac_rcpt_cys_sf"/>
</dbReference>
<dbReference type="Pfam" id="PF12661">
    <property type="entry name" value="hEGF"/>
    <property type="match status" value="1"/>
</dbReference>
<keyword evidence="3" id="KW-0732">Signal</keyword>
<dbReference type="PANTHER" id="PTHR24034">
    <property type="entry name" value="EGF-LIKE DOMAIN-CONTAINING PROTEIN"/>
    <property type="match status" value="1"/>
</dbReference>
<gene>
    <name evidence="9" type="ORF">MGAL_10B041471</name>
</gene>
<accession>A0A8B6DXJ7</accession>
<dbReference type="Pfam" id="PF14670">
    <property type="entry name" value="FXa_inhibition"/>
    <property type="match status" value="2"/>
</dbReference>
<feature type="domain" description="EGF-like" evidence="8">
    <location>
        <begin position="63"/>
        <end position="103"/>
    </location>
</feature>
<dbReference type="FunFam" id="2.10.25.10:FF:000080">
    <property type="entry name" value="Neurogenic locus notch 1"/>
    <property type="match status" value="1"/>
</dbReference>
<dbReference type="SMART" id="SM00181">
    <property type="entry name" value="EGF"/>
    <property type="match status" value="4"/>
</dbReference>
<comment type="caution">
    <text evidence="9">The sequence shown here is derived from an EMBL/GenBank/DDBJ whole genome shotgun (WGS) entry which is preliminary data.</text>
</comment>
<keyword evidence="4" id="KW-0677">Repeat</keyword>
<organism evidence="9 10">
    <name type="scientific">Mytilus galloprovincialis</name>
    <name type="common">Mediterranean mussel</name>
    <dbReference type="NCBI Taxonomy" id="29158"/>
    <lineage>
        <taxon>Eukaryota</taxon>
        <taxon>Metazoa</taxon>
        <taxon>Spiralia</taxon>
        <taxon>Lophotrochozoa</taxon>
        <taxon>Mollusca</taxon>
        <taxon>Bivalvia</taxon>
        <taxon>Autobranchia</taxon>
        <taxon>Pteriomorphia</taxon>
        <taxon>Mytilida</taxon>
        <taxon>Mytiloidea</taxon>
        <taxon>Mytilidae</taxon>
        <taxon>Mytilinae</taxon>
        <taxon>Mytilus</taxon>
    </lineage>
</organism>
<dbReference type="PROSITE" id="PS00010">
    <property type="entry name" value="ASX_HYDROXYL"/>
    <property type="match status" value="3"/>
</dbReference>
<keyword evidence="6" id="KW-0325">Glycoprotein</keyword>
<evidence type="ECO:0000313" key="10">
    <source>
        <dbReference type="Proteomes" id="UP000596742"/>
    </source>
</evidence>
<reference evidence="9" key="1">
    <citation type="submission" date="2018-11" db="EMBL/GenBank/DDBJ databases">
        <authorList>
            <person name="Alioto T."/>
            <person name="Alioto T."/>
        </authorList>
    </citation>
    <scope>NUCLEOTIDE SEQUENCE</scope>
</reference>
<keyword evidence="1" id="KW-0217">Developmental protein</keyword>
<dbReference type="Proteomes" id="UP000596742">
    <property type="component" value="Unassembled WGS sequence"/>
</dbReference>
<dbReference type="Gene3D" id="2.10.25.10">
    <property type="entry name" value="Laminin"/>
    <property type="match status" value="4"/>
</dbReference>
<feature type="domain" description="EGF-like" evidence="8">
    <location>
        <begin position="104"/>
        <end position="140"/>
    </location>
</feature>
<dbReference type="SMART" id="SM00179">
    <property type="entry name" value="EGF_CA"/>
    <property type="match status" value="4"/>
</dbReference>
<evidence type="ECO:0000313" key="9">
    <source>
        <dbReference type="EMBL" id="VDI25577.1"/>
    </source>
</evidence>
<keyword evidence="2 7" id="KW-0245">EGF-like domain</keyword>
<keyword evidence="5 7" id="KW-1015">Disulfide bond</keyword>
<dbReference type="PANTHER" id="PTHR24034:SF209">
    <property type="entry name" value="EGF-LIKE DOMAIN-CONTAINING PROTEIN"/>
    <property type="match status" value="1"/>
</dbReference>
<dbReference type="GO" id="GO:0005509">
    <property type="term" value="F:calcium ion binding"/>
    <property type="evidence" value="ECO:0007669"/>
    <property type="project" value="InterPro"/>
</dbReference>
<evidence type="ECO:0000256" key="6">
    <source>
        <dbReference type="ARBA" id="ARBA00023180"/>
    </source>
</evidence>
<feature type="domain" description="EGF-like" evidence="8">
    <location>
        <begin position="22"/>
        <end position="62"/>
    </location>
</feature>
<dbReference type="InterPro" id="IPR018097">
    <property type="entry name" value="EGF_Ca-bd_CS"/>
</dbReference>
<dbReference type="AlphaFoldDB" id="A0A8B6DXJ7"/>
<sequence>MAVAIITVQTQLVPTHVFVTKDIDECLDKNGGCSHICTNKGGSFECQCRPGFVLGSDGKTCSDLNECLLQNGGCSQTCVNEYQSFHCACNNGFQLGADGKRCDDIDNCVGVNCLNGGHCIDNIGSYICKCAPGFDGQHCGNDVNECLFVNGGCDDMCVNTPGSFQCQCQTGQSLNANGRCSGGKNATGGVQQTLFEVHKLARRLLPKGCAVLELASCGEKGISKNIVLSSTSSWYKLSTNSSIFFSMGIVFVESGDFSFPVSISGLEVISTNSNFELIFGSIKYSKVNGIELYNRRNHTCFFFETTPRDVHALIASFVPTVFDKLYGVLPNWVRFSESGTKGLSITDLKTDLLTGEELRIFSDCKGAPVYDGRLYSVFRFGTNMSITLFENKIHLPSPLAGNRFCLVVDICQDNGGTAFLLIPPESRNFLEKFDIFKSLHQNNGVIIRPYGVGLSLAKNIDVTHSKKEVIAWNGDNFFQYP</sequence>
<dbReference type="PROSITE" id="PS50026">
    <property type="entry name" value="EGF_3"/>
    <property type="match status" value="3"/>
</dbReference>
<evidence type="ECO:0000256" key="3">
    <source>
        <dbReference type="ARBA" id="ARBA00022729"/>
    </source>
</evidence>
<comment type="caution">
    <text evidence="7">Lacks conserved residue(s) required for the propagation of feature annotation.</text>
</comment>
<evidence type="ECO:0000259" key="8">
    <source>
        <dbReference type="PROSITE" id="PS50026"/>
    </source>
</evidence>